<sequence length="139" mass="15302">MGLAEQQEQVEVVVRRFAAIAPAGWARLVGSWEATGSDEVTLNWITTAVVNGGDRWLYGQVGYDEPLYDAVARLNQLSAEPGPRWTTLDLTVDADGSFRLTPGYEPPKRSQGIHDEESLGRFERYLDTWVAEHGAVPGA</sequence>
<reference evidence="1 2" key="1">
    <citation type="submission" date="2018-08" db="EMBL/GenBank/DDBJ databases">
        <title>Cellulomonas rhizosphaerae sp. nov., a novel actinomycete isolated from soil.</title>
        <authorList>
            <person name="Tian Y."/>
        </authorList>
    </citation>
    <scope>NUCLEOTIDE SEQUENCE [LARGE SCALE GENOMIC DNA]</scope>
    <source>
        <strain evidence="1 2">NEAU-TCZ24</strain>
    </source>
</reference>
<comment type="caution">
    <text evidence="1">The sequence shown here is derived from an EMBL/GenBank/DDBJ whole genome shotgun (WGS) entry which is preliminary data.</text>
</comment>
<gene>
    <name evidence="1" type="ORF">D1825_16485</name>
</gene>
<evidence type="ECO:0008006" key="3">
    <source>
        <dbReference type="Google" id="ProtNLM"/>
    </source>
</evidence>
<dbReference type="AlphaFoldDB" id="A0A413RHM3"/>
<dbReference type="InterPro" id="IPR036170">
    <property type="entry name" value="YezG-like_sf"/>
</dbReference>
<dbReference type="EMBL" id="QWKP01000221">
    <property type="protein sequence ID" value="RHA37647.1"/>
    <property type="molecule type" value="Genomic_DNA"/>
</dbReference>
<evidence type="ECO:0000313" key="2">
    <source>
        <dbReference type="Proteomes" id="UP000283374"/>
    </source>
</evidence>
<proteinExistence type="predicted"/>
<dbReference type="OrthoDB" id="286020at2"/>
<dbReference type="SUPFAM" id="SSF160424">
    <property type="entry name" value="BH3703-like"/>
    <property type="match status" value="1"/>
</dbReference>
<name>A0A413RHM3_9CELL</name>
<protein>
    <recommendedName>
        <fullName evidence="3">DUF600 family protein</fullName>
    </recommendedName>
</protein>
<evidence type="ECO:0000313" key="1">
    <source>
        <dbReference type="EMBL" id="RHA37647.1"/>
    </source>
</evidence>
<dbReference type="RefSeq" id="WP_118768509.1">
    <property type="nucleotide sequence ID" value="NZ_QWKP01000221.1"/>
</dbReference>
<accession>A0A413RHM3</accession>
<keyword evidence="2" id="KW-1185">Reference proteome</keyword>
<dbReference type="Proteomes" id="UP000283374">
    <property type="component" value="Unassembled WGS sequence"/>
</dbReference>
<organism evidence="1 2">
    <name type="scientific">Cellulomonas rhizosphaerae</name>
    <dbReference type="NCBI Taxonomy" id="2293719"/>
    <lineage>
        <taxon>Bacteria</taxon>
        <taxon>Bacillati</taxon>
        <taxon>Actinomycetota</taxon>
        <taxon>Actinomycetes</taxon>
        <taxon>Micrococcales</taxon>
        <taxon>Cellulomonadaceae</taxon>
        <taxon>Cellulomonas</taxon>
    </lineage>
</organism>